<dbReference type="PROSITE" id="PS50088">
    <property type="entry name" value="ANK_REPEAT"/>
    <property type="match status" value="2"/>
</dbReference>
<keyword evidence="14" id="KW-1185">Reference proteome</keyword>
<feature type="transmembrane region" description="Helical" evidence="12">
    <location>
        <begin position="307"/>
        <end position="334"/>
    </location>
</feature>
<evidence type="ECO:0000256" key="2">
    <source>
        <dbReference type="ARBA" id="ARBA00022448"/>
    </source>
</evidence>
<dbReference type="AlphaFoldDB" id="A0A8C4SDQ2"/>
<evidence type="ECO:0000256" key="1">
    <source>
        <dbReference type="ARBA" id="ARBA00004651"/>
    </source>
</evidence>
<feature type="transmembrane region" description="Helical" evidence="12">
    <location>
        <begin position="249"/>
        <end position="273"/>
    </location>
</feature>
<comment type="subcellular location">
    <subcellularLocation>
        <location evidence="1">Cell membrane</location>
        <topology evidence="1">Multi-pass membrane protein</topology>
    </subcellularLocation>
</comment>
<dbReference type="SUPFAM" id="SSF48403">
    <property type="entry name" value="Ankyrin repeat"/>
    <property type="match status" value="1"/>
</dbReference>
<dbReference type="PANTHER" id="PTHR10582:SF38">
    <property type="entry name" value="TRANSIENT RECEPTOR POTENTIAL CATION CHANNEL SUBFAMILY V MEMBER 6"/>
    <property type="match status" value="1"/>
</dbReference>
<keyword evidence="3" id="KW-1003">Cell membrane</keyword>
<dbReference type="Pfam" id="PF00023">
    <property type="entry name" value="Ank"/>
    <property type="match status" value="1"/>
</dbReference>
<feature type="repeat" description="ANK" evidence="11">
    <location>
        <begin position="39"/>
        <end position="71"/>
    </location>
</feature>
<dbReference type="PANTHER" id="PTHR10582">
    <property type="entry name" value="TRANSIENT RECEPTOR POTENTIAL ION CHANNEL PROTEIN"/>
    <property type="match status" value="1"/>
</dbReference>
<evidence type="ECO:0000256" key="9">
    <source>
        <dbReference type="ARBA" id="ARBA00023065"/>
    </source>
</evidence>
<dbReference type="GO" id="GO:0005886">
    <property type="term" value="C:plasma membrane"/>
    <property type="evidence" value="ECO:0007669"/>
    <property type="project" value="UniProtKB-SubCell"/>
</dbReference>
<feature type="transmembrane region" description="Helical" evidence="12">
    <location>
        <begin position="382"/>
        <end position="400"/>
    </location>
</feature>
<proteinExistence type="predicted"/>
<dbReference type="PROSITE" id="PS50297">
    <property type="entry name" value="ANK_REP_REGION"/>
    <property type="match status" value="2"/>
</dbReference>
<dbReference type="Pfam" id="PF12796">
    <property type="entry name" value="Ank_2"/>
    <property type="match status" value="1"/>
</dbReference>
<dbReference type="SMART" id="SM00248">
    <property type="entry name" value="ANK"/>
    <property type="match status" value="4"/>
</dbReference>
<evidence type="ECO:0008006" key="15">
    <source>
        <dbReference type="Google" id="ProtNLM"/>
    </source>
</evidence>
<evidence type="ECO:0000256" key="4">
    <source>
        <dbReference type="ARBA" id="ARBA00022568"/>
    </source>
</evidence>
<evidence type="ECO:0000256" key="12">
    <source>
        <dbReference type="SAM" id="Phobius"/>
    </source>
</evidence>
<evidence type="ECO:0000313" key="14">
    <source>
        <dbReference type="Proteomes" id="UP000694620"/>
    </source>
</evidence>
<feature type="transmembrane region" description="Helical" evidence="12">
    <location>
        <begin position="446"/>
        <end position="471"/>
    </location>
</feature>
<evidence type="ECO:0000256" key="6">
    <source>
        <dbReference type="ARBA" id="ARBA00022737"/>
    </source>
</evidence>
<reference evidence="13" key="3">
    <citation type="submission" date="2025-09" db="UniProtKB">
        <authorList>
            <consortium name="Ensembl"/>
        </authorList>
    </citation>
    <scope>IDENTIFICATION</scope>
</reference>
<feature type="transmembrane region" description="Helical" evidence="12">
    <location>
        <begin position="412"/>
        <end position="430"/>
    </location>
</feature>
<organism evidence="13 14">
    <name type="scientific">Erpetoichthys calabaricus</name>
    <name type="common">Rope fish</name>
    <name type="synonym">Calamoichthys calabaricus</name>
    <dbReference type="NCBI Taxonomy" id="27687"/>
    <lineage>
        <taxon>Eukaryota</taxon>
        <taxon>Metazoa</taxon>
        <taxon>Chordata</taxon>
        <taxon>Craniata</taxon>
        <taxon>Vertebrata</taxon>
        <taxon>Euteleostomi</taxon>
        <taxon>Actinopterygii</taxon>
        <taxon>Polypteriformes</taxon>
        <taxon>Polypteridae</taxon>
        <taxon>Erpetoichthys</taxon>
    </lineage>
</organism>
<reference evidence="13" key="1">
    <citation type="submission" date="2021-06" db="EMBL/GenBank/DDBJ databases">
        <authorList>
            <consortium name="Wellcome Sanger Institute Data Sharing"/>
        </authorList>
    </citation>
    <scope>NUCLEOTIDE SEQUENCE [LARGE SCALE GENOMIC DNA]</scope>
</reference>
<dbReference type="Gene3D" id="1.25.40.20">
    <property type="entry name" value="Ankyrin repeat-containing domain"/>
    <property type="match status" value="1"/>
</dbReference>
<keyword evidence="12" id="KW-1133">Transmembrane helix</keyword>
<dbReference type="InterPro" id="IPR036770">
    <property type="entry name" value="Ankyrin_rpt-contain_sf"/>
</dbReference>
<keyword evidence="12" id="KW-0472">Membrane</keyword>
<dbReference type="Ensembl" id="ENSECRT00000015434.1">
    <property type="protein sequence ID" value="ENSECRP00000015167.1"/>
    <property type="gene ID" value="ENSECRG00000007906.1"/>
</dbReference>
<reference evidence="13" key="2">
    <citation type="submission" date="2025-08" db="UniProtKB">
        <authorList>
            <consortium name="Ensembl"/>
        </authorList>
    </citation>
    <scope>IDENTIFICATION</scope>
</reference>
<keyword evidence="4" id="KW-0109">Calcium transport</keyword>
<name>A0A8C4SDQ2_ERPCA</name>
<evidence type="ECO:0000313" key="13">
    <source>
        <dbReference type="Ensembl" id="ENSECRP00000015167.1"/>
    </source>
</evidence>
<protein>
    <recommendedName>
        <fullName evidence="15">Ion transport domain-containing protein</fullName>
    </recommendedName>
</protein>
<feature type="transmembrane region" description="Helical" evidence="12">
    <location>
        <begin position="346"/>
        <end position="362"/>
    </location>
</feature>
<keyword evidence="9" id="KW-0406">Ion transport</keyword>
<accession>A0A8C4SDQ2</accession>
<dbReference type="Proteomes" id="UP000694620">
    <property type="component" value="Chromosome 2"/>
</dbReference>
<dbReference type="InterPro" id="IPR024862">
    <property type="entry name" value="TRPV"/>
</dbReference>
<evidence type="ECO:0000256" key="3">
    <source>
        <dbReference type="ARBA" id="ARBA00022475"/>
    </source>
</evidence>
<evidence type="ECO:0000256" key="11">
    <source>
        <dbReference type="PROSITE-ProRule" id="PRU00023"/>
    </source>
</evidence>
<dbReference type="InterPro" id="IPR002110">
    <property type="entry name" value="Ankyrin_rpt"/>
</dbReference>
<evidence type="ECO:0000256" key="5">
    <source>
        <dbReference type="ARBA" id="ARBA00022673"/>
    </source>
</evidence>
<dbReference type="GO" id="GO:0005262">
    <property type="term" value="F:calcium channel activity"/>
    <property type="evidence" value="ECO:0007669"/>
    <property type="project" value="UniProtKB-KW"/>
</dbReference>
<evidence type="ECO:0000256" key="8">
    <source>
        <dbReference type="ARBA" id="ARBA00023043"/>
    </source>
</evidence>
<sequence length="525" mass="60425">ELLRSSCCAKGVWDIAGWIMDGWMDLMCLLIYPELFAFEGETILHIAVVNQNVMMVKELLSRNADTKNARARGSFFSPGKGQCYYGEYVLSFAVCMGNEKIVNLLIKSGAPLNAQDTQGNTVLHMLVLHPNKTLACRMYDYLMSLITIDKIRYLESIINNDGFTPMKLAVQKGDVTMFNHFIKRRKQVYWAFGPVTSTLYDLTGIDTWEDELSVLDIICTSKEKNVKLLEVTPVKEVLHHKWTNWGYKFFFLWTVLYILHIVIFTICCVYRPLEPIRTKMNVTIMNLKPLSRSYELTTDFLRLAGEILTVLGSFCILFTEVCAFFLSVIVISMILRFAGSDGQTTILALALICAWCNVIYFARGFELLGPFSDHLCNRKYTFTMLFFMDFITDVIFFLAFDVHFQALNPDVYVYFSDFPITTFTLFQLMMGLTDLPGPPSIPVPDIIIFLYMIYMFFAFVLLLNVLIALMGDTHYRVVHERRLLWKAQIAATILLLERRLPKWLLPRLGIPGDAVGLEEGKWYFR</sequence>
<keyword evidence="8 11" id="KW-0040">ANK repeat</keyword>
<keyword evidence="2" id="KW-0813">Transport</keyword>
<evidence type="ECO:0000256" key="7">
    <source>
        <dbReference type="ARBA" id="ARBA00022837"/>
    </source>
</evidence>
<keyword evidence="5" id="KW-0107">Calcium channel</keyword>
<keyword evidence="10" id="KW-0407">Ion channel</keyword>
<keyword evidence="7" id="KW-0106">Calcium</keyword>
<keyword evidence="6" id="KW-0677">Repeat</keyword>
<dbReference type="GeneTree" id="ENSGT00940000156687"/>
<evidence type="ECO:0000256" key="10">
    <source>
        <dbReference type="ARBA" id="ARBA00023303"/>
    </source>
</evidence>
<keyword evidence="12" id="KW-0812">Transmembrane</keyword>
<feature type="repeat" description="ANK" evidence="11">
    <location>
        <begin position="85"/>
        <end position="117"/>
    </location>
</feature>
<dbReference type="GO" id="GO:0098703">
    <property type="term" value="P:calcium ion import across plasma membrane"/>
    <property type="evidence" value="ECO:0007669"/>
    <property type="project" value="TreeGrafter"/>
</dbReference>